<dbReference type="Proteomes" id="UP000007803">
    <property type="component" value="Chromosome"/>
</dbReference>
<keyword evidence="1" id="KW-1133">Transmembrane helix</keyword>
<sequence length="294" mass="31305">MKKSAFTLVELSIVLVIIGLLVGGSFKVLKIMRDRAQTSRAQDDVQVAKEAVIGNTVQNSNTLPSVTFFNQNLSPIKNNQHQLFYADDTNLENIDVCSFNTTNLKVVTAARTIDNVAFVIASESSNHNMQTAIKDNGDGTFSVKTYDYSTKVDDNTSPVNIIDYYDDIVDWVTLSQLQQEAKCSNNLLRIVNSSLPDTDTLNSASYQAKIVIDGNYSAPTADNCTFSPTNNFSYNNFSITNSGGATAGTVTVDCSVSADGKTVRKKFAITVNQASGTGGGSGGGGFGGFGGFGG</sequence>
<dbReference type="RefSeq" id="WP_013325828.1">
    <property type="nucleotide sequence ID" value="NC_014506.1"/>
</dbReference>
<evidence type="ECO:0008006" key="4">
    <source>
        <dbReference type="Google" id="ProtNLM"/>
    </source>
</evidence>
<evidence type="ECO:0000256" key="1">
    <source>
        <dbReference type="SAM" id="Phobius"/>
    </source>
</evidence>
<dbReference type="AlphaFoldDB" id="E0UP39"/>
<dbReference type="Pfam" id="PF07963">
    <property type="entry name" value="N_methyl"/>
    <property type="match status" value="1"/>
</dbReference>
<dbReference type="InterPro" id="IPR045584">
    <property type="entry name" value="Pilin-like"/>
</dbReference>
<dbReference type="HOGENOM" id="CLU_946369_0_0_7"/>
<dbReference type="NCBIfam" id="TIGR02532">
    <property type="entry name" value="IV_pilin_GFxxxE"/>
    <property type="match status" value="1"/>
</dbReference>
<dbReference type="SUPFAM" id="SSF54523">
    <property type="entry name" value="Pili subunits"/>
    <property type="match status" value="1"/>
</dbReference>
<dbReference type="STRING" id="563040.Saut_0023"/>
<dbReference type="KEGG" id="sua:Saut_0023"/>
<organism evidence="2 3">
    <name type="scientific">Sulfurimonas autotrophica (strain ATCC BAA-671 / DSM 16294 / JCM 11897 / OK10)</name>
    <dbReference type="NCBI Taxonomy" id="563040"/>
    <lineage>
        <taxon>Bacteria</taxon>
        <taxon>Pseudomonadati</taxon>
        <taxon>Campylobacterota</taxon>
        <taxon>Epsilonproteobacteria</taxon>
        <taxon>Campylobacterales</taxon>
        <taxon>Sulfurimonadaceae</taxon>
        <taxon>Sulfurimonas</taxon>
    </lineage>
</organism>
<dbReference type="EMBL" id="CP002205">
    <property type="protein sequence ID" value="ADN08072.1"/>
    <property type="molecule type" value="Genomic_DNA"/>
</dbReference>
<gene>
    <name evidence="2" type="ordered locus">Saut_0023</name>
</gene>
<dbReference type="eggNOG" id="COG2165">
    <property type="taxonomic scope" value="Bacteria"/>
</dbReference>
<protein>
    <recommendedName>
        <fullName evidence="4">Prepilin-type N-terminal cleavage/methylation domain-containing protein</fullName>
    </recommendedName>
</protein>
<accession>E0UP39</accession>
<name>E0UP39_SULAO</name>
<keyword evidence="3" id="KW-1185">Reference proteome</keyword>
<keyword evidence="1" id="KW-0812">Transmembrane</keyword>
<reference evidence="3" key="1">
    <citation type="journal article" date="2010" name="Stand. Genomic Sci.">
        <title>Complete genome sequence of Sulfurimonas autotrophica type strain (OK10).</title>
        <authorList>
            <person name="Sikorski J."/>
            <person name="Munk C."/>
            <person name="Lapidus A."/>
            <person name="Djao O."/>
            <person name="Lucas S."/>
            <person name="Glavina Del Rio T."/>
            <person name="Nolan M."/>
            <person name="Tice H."/>
            <person name="Han C."/>
            <person name="Cheng J."/>
            <person name="Tapia R."/>
            <person name="Goodwin L."/>
            <person name="Pitluck S."/>
            <person name="Liolios K."/>
            <person name="Ivanova N."/>
            <person name="Mavromatis K."/>
            <person name="Mikhailova N."/>
            <person name="Pati A."/>
            <person name="Sims D."/>
            <person name="Meincke L."/>
            <person name="Brettin T."/>
            <person name="Detter J."/>
            <person name="Chen A."/>
            <person name="Palaniappan K."/>
            <person name="Land M."/>
            <person name="Hauser L."/>
            <person name="Chang Y."/>
            <person name="Jeffries C."/>
            <person name="Rohde M."/>
            <person name="Lang E."/>
            <person name="Spring S."/>
            <person name="Goker M."/>
            <person name="Woyke T."/>
            <person name="Bristow J."/>
            <person name="Eisen J."/>
            <person name="Markowitz V."/>
            <person name="Hugenholtz P."/>
            <person name="Kyrpides N."/>
            <person name="Klenk H."/>
        </authorList>
    </citation>
    <scope>NUCLEOTIDE SEQUENCE [LARGE SCALE GENOMIC DNA]</scope>
    <source>
        <strain evidence="3">ATCC BAA-671 / DSM 16294 / JCM 11897 / OK10</strain>
    </source>
</reference>
<dbReference type="InterPro" id="IPR012902">
    <property type="entry name" value="N_methyl_site"/>
</dbReference>
<evidence type="ECO:0000313" key="3">
    <source>
        <dbReference type="Proteomes" id="UP000007803"/>
    </source>
</evidence>
<evidence type="ECO:0000313" key="2">
    <source>
        <dbReference type="EMBL" id="ADN08072.1"/>
    </source>
</evidence>
<proteinExistence type="predicted"/>
<dbReference type="Gene3D" id="3.30.700.10">
    <property type="entry name" value="Glycoprotein, Type 4 Pilin"/>
    <property type="match status" value="1"/>
</dbReference>
<feature type="transmembrane region" description="Helical" evidence="1">
    <location>
        <begin position="6"/>
        <end position="29"/>
    </location>
</feature>
<keyword evidence="1" id="KW-0472">Membrane</keyword>